<dbReference type="AlphaFoldDB" id="C6LL86"/>
<name>C6LL86_9FIRM</name>
<evidence type="ECO:0000256" key="1">
    <source>
        <dbReference type="SAM" id="MobiDB-lite"/>
    </source>
</evidence>
<organism evidence="2 3">
    <name type="scientific">Marvinbryantia formatexigens DSM 14469</name>
    <dbReference type="NCBI Taxonomy" id="478749"/>
    <lineage>
        <taxon>Bacteria</taxon>
        <taxon>Bacillati</taxon>
        <taxon>Bacillota</taxon>
        <taxon>Clostridia</taxon>
        <taxon>Lachnospirales</taxon>
        <taxon>Lachnospiraceae</taxon>
        <taxon>Marvinbryantia</taxon>
    </lineage>
</organism>
<protein>
    <submittedName>
        <fullName evidence="2">Uncharacterized protein</fullName>
    </submittedName>
</protein>
<accession>C6LL86</accession>
<dbReference type="EMBL" id="ACCL02000028">
    <property type="protein sequence ID" value="EET58597.1"/>
    <property type="molecule type" value="Genomic_DNA"/>
</dbReference>
<gene>
    <name evidence="2" type="ORF">BRYFOR_09433</name>
</gene>
<dbReference type="Proteomes" id="UP000005561">
    <property type="component" value="Unassembled WGS sequence"/>
</dbReference>
<evidence type="ECO:0000313" key="2">
    <source>
        <dbReference type="EMBL" id="EET58597.1"/>
    </source>
</evidence>
<sequence>MMATSEAGHLPRPGRTPGQMPAFAVVPMPPQSTGAGAAFAVVPFSHIAGLGTAFSATLVFHIPPGQLPPLLNMKIFFSCSQSTTNVALRFVDVQYLPGALRKRKVKLRKTFYDVFMYR</sequence>
<proteinExistence type="predicted"/>
<feature type="region of interest" description="Disordered" evidence="1">
    <location>
        <begin position="1"/>
        <end position="22"/>
    </location>
</feature>
<comment type="caution">
    <text evidence="2">The sequence shown here is derived from an EMBL/GenBank/DDBJ whole genome shotgun (WGS) entry which is preliminary data.</text>
</comment>
<reference evidence="2" key="1">
    <citation type="submission" date="2009-07" db="EMBL/GenBank/DDBJ databases">
        <authorList>
            <person name="Weinstock G."/>
            <person name="Sodergren E."/>
            <person name="Clifton S."/>
            <person name="Fulton L."/>
            <person name="Fulton B."/>
            <person name="Courtney L."/>
            <person name="Fronick C."/>
            <person name="Harrison M."/>
            <person name="Strong C."/>
            <person name="Farmer C."/>
            <person name="Delahaunty K."/>
            <person name="Markovic C."/>
            <person name="Hall O."/>
            <person name="Minx P."/>
            <person name="Tomlinson C."/>
            <person name="Mitreva M."/>
            <person name="Nelson J."/>
            <person name="Hou S."/>
            <person name="Wollam A."/>
            <person name="Pepin K.H."/>
            <person name="Johnson M."/>
            <person name="Bhonagiri V."/>
            <person name="Nash W.E."/>
            <person name="Warren W."/>
            <person name="Chinwalla A."/>
            <person name="Mardis E.R."/>
            <person name="Wilson R.K."/>
        </authorList>
    </citation>
    <scope>NUCLEOTIDE SEQUENCE [LARGE SCALE GENOMIC DNA]</scope>
    <source>
        <strain evidence="2">DSM 14469</strain>
    </source>
</reference>
<keyword evidence="3" id="KW-1185">Reference proteome</keyword>
<evidence type="ECO:0000313" key="3">
    <source>
        <dbReference type="Proteomes" id="UP000005561"/>
    </source>
</evidence>